<dbReference type="InterPro" id="IPR015421">
    <property type="entry name" value="PyrdxlP-dep_Trfase_major"/>
</dbReference>
<dbReference type="UniPathway" id="UPA00288">
    <property type="reaction ID" value="UER01023"/>
</dbReference>
<proteinExistence type="inferred from homology"/>
<dbReference type="FunFam" id="3.40.640.10:FF:000001">
    <property type="entry name" value="Serine hydroxymethyltransferase"/>
    <property type="match status" value="1"/>
</dbReference>
<dbReference type="GO" id="GO:0019264">
    <property type="term" value="P:glycine biosynthetic process from serine"/>
    <property type="evidence" value="ECO:0007669"/>
    <property type="project" value="UniProtKB-UniRule"/>
</dbReference>
<evidence type="ECO:0000256" key="2">
    <source>
        <dbReference type="ARBA" id="ARBA00004496"/>
    </source>
</evidence>
<dbReference type="Pfam" id="PF00464">
    <property type="entry name" value="SHMT"/>
    <property type="match status" value="1"/>
</dbReference>
<dbReference type="GO" id="GO:0030170">
    <property type="term" value="F:pyridoxal phosphate binding"/>
    <property type="evidence" value="ECO:0007669"/>
    <property type="project" value="UniProtKB-UniRule"/>
</dbReference>
<dbReference type="InterPro" id="IPR015422">
    <property type="entry name" value="PyrdxlP-dep_Trfase_small"/>
</dbReference>
<comment type="subcellular location">
    <subcellularLocation>
        <location evidence="2 9">Cytoplasm</location>
    </subcellularLocation>
</comment>
<gene>
    <name evidence="9 12" type="primary">glyA</name>
    <name evidence="12" type="ORF">ElP_52140</name>
</gene>
<dbReference type="GO" id="GO:0008168">
    <property type="term" value="F:methyltransferase activity"/>
    <property type="evidence" value="ECO:0007669"/>
    <property type="project" value="UniProtKB-KW"/>
</dbReference>
<dbReference type="HAMAP" id="MF_00051">
    <property type="entry name" value="SHMT"/>
    <property type="match status" value="1"/>
</dbReference>
<comment type="pathway">
    <text evidence="9">One-carbon metabolism; tetrahydrofolate interconversion.</text>
</comment>
<dbReference type="PIRSF" id="PIRSF000412">
    <property type="entry name" value="SHMT"/>
    <property type="match status" value="1"/>
</dbReference>
<evidence type="ECO:0000313" key="13">
    <source>
        <dbReference type="Proteomes" id="UP000317835"/>
    </source>
</evidence>
<dbReference type="InterPro" id="IPR015424">
    <property type="entry name" value="PyrdxlP-dep_Trfase"/>
</dbReference>
<sequence>MLNALPDRDPEVFEAIVAEERRQRDELELIASENYTSKAVMEAVGSVLTNKYAEGLPGRRYYGGCEHVDTTERLAIDRAKRLFGAEHANVQPHSGASANMAVYFASLEIGDTVLAMDLAHGGHLTHGMPLNYSGRWYKTIGYGLERQTERLDYDGIDRLAREHKPKLILAGASAYSRVIDFDRIAEVAREVGAVFMVDMAHIAGLVAAGLHPSPVPVADFVTSTTHKTLRGPRGGIVLCKSAWAKKLDSAVFPGIQGGPLEHVIAGKAVCFGEALSGDFKGYCAQVIANARTLGEELTRAGFRIISGGTDNHLILVDVTPKGLTGKIAESSLGRAGITINKNLIPFDARKPLDPSGIRLGTPALTTRGLKEDAIRQVASWIVAVLNAPDDEALASRVRGEIADFGRDYPVPADAGSPAVA</sequence>
<dbReference type="GO" id="GO:0004372">
    <property type="term" value="F:glycine hydroxymethyltransferase activity"/>
    <property type="evidence" value="ECO:0007669"/>
    <property type="project" value="UniProtKB-UniRule"/>
</dbReference>
<evidence type="ECO:0000256" key="5">
    <source>
        <dbReference type="ARBA" id="ARBA00022490"/>
    </source>
</evidence>
<dbReference type="GO" id="GO:0032259">
    <property type="term" value="P:methylation"/>
    <property type="evidence" value="ECO:0007669"/>
    <property type="project" value="UniProtKB-KW"/>
</dbReference>
<dbReference type="SUPFAM" id="SSF53383">
    <property type="entry name" value="PLP-dependent transferases"/>
    <property type="match status" value="1"/>
</dbReference>
<evidence type="ECO:0000256" key="1">
    <source>
        <dbReference type="ARBA" id="ARBA00001933"/>
    </source>
</evidence>
<evidence type="ECO:0000256" key="3">
    <source>
        <dbReference type="ARBA" id="ARBA00006376"/>
    </source>
</evidence>
<comment type="subunit">
    <text evidence="4 9">Homodimer.</text>
</comment>
<feature type="site" description="Plays an important role in substrate specificity" evidence="9">
    <location>
        <position position="226"/>
    </location>
</feature>
<organism evidence="12 13">
    <name type="scientific">Tautonia plasticadhaerens</name>
    <dbReference type="NCBI Taxonomy" id="2527974"/>
    <lineage>
        <taxon>Bacteria</taxon>
        <taxon>Pseudomonadati</taxon>
        <taxon>Planctomycetota</taxon>
        <taxon>Planctomycetia</taxon>
        <taxon>Isosphaerales</taxon>
        <taxon>Isosphaeraceae</taxon>
        <taxon>Tautonia</taxon>
    </lineage>
</organism>
<dbReference type="Proteomes" id="UP000317835">
    <property type="component" value="Chromosome"/>
</dbReference>
<accession>A0A518H8W6</accession>
<comment type="similarity">
    <text evidence="3 9">Belongs to the SHMT family.</text>
</comment>
<evidence type="ECO:0000313" key="12">
    <source>
        <dbReference type="EMBL" id="QDV37279.1"/>
    </source>
</evidence>
<dbReference type="NCBIfam" id="NF000586">
    <property type="entry name" value="PRK00011.1"/>
    <property type="match status" value="1"/>
</dbReference>
<name>A0A518H8W6_9BACT</name>
<keyword evidence="13" id="KW-1185">Reference proteome</keyword>
<keyword evidence="6 9" id="KW-0554">One-carbon metabolism</keyword>
<evidence type="ECO:0000256" key="4">
    <source>
        <dbReference type="ARBA" id="ARBA00011738"/>
    </source>
</evidence>
<keyword evidence="5 9" id="KW-0963">Cytoplasm</keyword>
<dbReference type="PROSITE" id="PS00096">
    <property type="entry name" value="SHMT"/>
    <property type="match status" value="1"/>
</dbReference>
<dbReference type="InterPro" id="IPR049943">
    <property type="entry name" value="Ser_HO-MeTrfase-like"/>
</dbReference>
<dbReference type="GO" id="GO:0035999">
    <property type="term" value="P:tetrahydrofolate interconversion"/>
    <property type="evidence" value="ECO:0007669"/>
    <property type="project" value="UniProtKB-UniRule"/>
</dbReference>
<evidence type="ECO:0000256" key="10">
    <source>
        <dbReference type="PIRSR" id="PIRSR000412-50"/>
    </source>
</evidence>
<dbReference type="EC" id="2.1.2.1" evidence="9"/>
<dbReference type="OrthoDB" id="9803846at2"/>
<evidence type="ECO:0000256" key="9">
    <source>
        <dbReference type="HAMAP-Rule" id="MF_00051"/>
    </source>
</evidence>
<dbReference type="AlphaFoldDB" id="A0A518H8W6"/>
<keyword evidence="7 9" id="KW-0808">Transferase</keyword>
<dbReference type="GO" id="GO:0005829">
    <property type="term" value="C:cytosol"/>
    <property type="evidence" value="ECO:0007669"/>
    <property type="project" value="TreeGrafter"/>
</dbReference>
<evidence type="ECO:0000256" key="6">
    <source>
        <dbReference type="ARBA" id="ARBA00022563"/>
    </source>
</evidence>
<protein>
    <recommendedName>
        <fullName evidence="9">Serine hydroxymethyltransferase</fullName>
        <shortName evidence="9">SHMT</shortName>
        <shortName evidence="9">Serine methylase</shortName>
        <ecNumber evidence="9">2.1.2.1</ecNumber>
    </recommendedName>
</protein>
<evidence type="ECO:0000256" key="7">
    <source>
        <dbReference type="ARBA" id="ARBA00022679"/>
    </source>
</evidence>
<dbReference type="CDD" id="cd00378">
    <property type="entry name" value="SHMT"/>
    <property type="match status" value="1"/>
</dbReference>
<feature type="domain" description="Serine hydroxymethyltransferase-like" evidence="11">
    <location>
        <begin position="6"/>
        <end position="381"/>
    </location>
</feature>
<comment type="catalytic activity">
    <reaction evidence="9">
        <text>(6R)-5,10-methylene-5,6,7,8-tetrahydrofolate + glycine + H2O = (6S)-5,6,7,8-tetrahydrofolate + L-serine</text>
        <dbReference type="Rhea" id="RHEA:15481"/>
        <dbReference type="ChEBI" id="CHEBI:15377"/>
        <dbReference type="ChEBI" id="CHEBI:15636"/>
        <dbReference type="ChEBI" id="CHEBI:33384"/>
        <dbReference type="ChEBI" id="CHEBI:57305"/>
        <dbReference type="ChEBI" id="CHEBI:57453"/>
        <dbReference type="EC" id="2.1.2.1"/>
    </reaction>
</comment>
<keyword evidence="8 9" id="KW-0663">Pyridoxal phosphate</keyword>
<feature type="binding site" evidence="9">
    <location>
        <position position="118"/>
    </location>
    <ligand>
        <name>(6S)-5,6,7,8-tetrahydrofolate</name>
        <dbReference type="ChEBI" id="CHEBI:57453"/>
    </ligand>
</feature>
<dbReference type="PANTHER" id="PTHR11680">
    <property type="entry name" value="SERINE HYDROXYMETHYLTRANSFERASE"/>
    <property type="match status" value="1"/>
</dbReference>
<evidence type="ECO:0000256" key="8">
    <source>
        <dbReference type="ARBA" id="ARBA00022898"/>
    </source>
</evidence>
<feature type="binding site" evidence="9">
    <location>
        <begin position="122"/>
        <end position="124"/>
    </location>
    <ligand>
        <name>(6S)-5,6,7,8-tetrahydrofolate</name>
        <dbReference type="ChEBI" id="CHEBI:57453"/>
    </ligand>
</feature>
<comment type="function">
    <text evidence="9">Catalyzes the reversible interconversion of serine and glycine with tetrahydrofolate (THF) serving as the one-carbon carrier. This reaction serves as the major source of one-carbon groups required for the biosynthesis of purines, thymidylate, methionine, and other important biomolecules. Also exhibits THF-independent aldolase activity toward beta-hydroxyamino acids, producing glycine and aldehydes, via a retro-aldol mechanism.</text>
</comment>
<dbReference type="InterPro" id="IPR019798">
    <property type="entry name" value="Ser_HO-MeTrfase_PLP_BS"/>
</dbReference>
<feature type="modified residue" description="N6-(pyridoxal phosphate)lysine" evidence="9 10">
    <location>
        <position position="227"/>
    </location>
</feature>
<evidence type="ECO:0000259" key="11">
    <source>
        <dbReference type="Pfam" id="PF00464"/>
    </source>
</evidence>
<dbReference type="InterPro" id="IPR039429">
    <property type="entry name" value="SHMT-like_dom"/>
</dbReference>
<dbReference type="EMBL" id="CP036426">
    <property type="protein sequence ID" value="QDV37279.1"/>
    <property type="molecule type" value="Genomic_DNA"/>
</dbReference>
<dbReference type="Gene3D" id="3.90.1150.10">
    <property type="entry name" value="Aspartate Aminotransferase, domain 1"/>
    <property type="match status" value="1"/>
</dbReference>
<comment type="pathway">
    <text evidence="9">Amino-acid biosynthesis; glycine biosynthesis; glycine from L-serine: step 1/1.</text>
</comment>
<dbReference type="UniPathway" id="UPA00193"/>
<dbReference type="PANTHER" id="PTHR11680:SF35">
    <property type="entry name" value="SERINE HYDROXYMETHYLTRANSFERASE 1"/>
    <property type="match status" value="1"/>
</dbReference>
<dbReference type="Gene3D" id="3.40.640.10">
    <property type="entry name" value="Type I PLP-dependent aspartate aminotransferase-like (Major domain)"/>
    <property type="match status" value="1"/>
</dbReference>
<keyword evidence="9" id="KW-0028">Amino-acid biosynthesis</keyword>
<comment type="cofactor">
    <cofactor evidence="1 9 10">
        <name>pyridoxal 5'-phosphate</name>
        <dbReference type="ChEBI" id="CHEBI:597326"/>
    </cofactor>
</comment>
<comment type="caution">
    <text evidence="9">Lacks conserved residue(s) required for the propagation of feature annotation.</text>
</comment>
<keyword evidence="12" id="KW-0489">Methyltransferase</keyword>
<reference evidence="12 13" key="1">
    <citation type="submission" date="2019-02" db="EMBL/GenBank/DDBJ databases">
        <title>Deep-cultivation of Planctomycetes and their phenomic and genomic characterization uncovers novel biology.</title>
        <authorList>
            <person name="Wiegand S."/>
            <person name="Jogler M."/>
            <person name="Boedeker C."/>
            <person name="Pinto D."/>
            <person name="Vollmers J."/>
            <person name="Rivas-Marin E."/>
            <person name="Kohn T."/>
            <person name="Peeters S.H."/>
            <person name="Heuer A."/>
            <person name="Rast P."/>
            <person name="Oberbeckmann S."/>
            <person name="Bunk B."/>
            <person name="Jeske O."/>
            <person name="Meyerdierks A."/>
            <person name="Storesund J.E."/>
            <person name="Kallscheuer N."/>
            <person name="Luecker S."/>
            <person name="Lage O.M."/>
            <person name="Pohl T."/>
            <person name="Merkel B.J."/>
            <person name="Hornburger P."/>
            <person name="Mueller R.-W."/>
            <person name="Bruemmer F."/>
            <person name="Labrenz M."/>
            <person name="Spormann A.M."/>
            <person name="Op den Camp H."/>
            <person name="Overmann J."/>
            <person name="Amann R."/>
            <person name="Jetten M.S.M."/>
            <person name="Mascher T."/>
            <person name="Medema M.H."/>
            <person name="Devos D.P."/>
            <person name="Kaster A.-K."/>
            <person name="Ovreas L."/>
            <person name="Rohde M."/>
            <person name="Galperin M.Y."/>
            <person name="Jogler C."/>
        </authorList>
    </citation>
    <scope>NUCLEOTIDE SEQUENCE [LARGE SCALE GENOMIC DNA]</scope>
    <source>
        <strain evidence="12 13">ElP</strain>
    </source>
</reference>
<dbReference type="InterPro" id="IPR001085">
    <property type="entry name" value="Ser_HO-MeTrfase"/>
</dbReference>
<dbReference type="KEGG" id="tpla:ElP_52140"/>